<evidence type="ECO:0000313" key="1">
    <source>
        <dbReference type="EMBL" id="MCY1715206.1"/>
    </source>
</evidence>
<accession>A0ABT4BWD4</accession>
<protein>
    <recommendedName>
        <fullName evidence="3">DUF551 domain-containing protein</fullName>
    </recommendedName>
</protein>
<evidence type="ECO:0008006" key="3">
    <source>
        <dbReference type="Google" id="ProtNLM"/>
    </source>
</evidence>
<organism evidence="1 2">
    <name type="scientific">Caproiciproducens galactitolivorans</name>
    <dbReference type="NCBI Taxonomy" id="642589"/>
    <lineage>
        <taxon>Bacteria</taxon>
        <taxon>Bacillati</taxon>
        <taxon>Bacillota</taxon>
        <taxon>Clostridia</taxon>
        <taxon>Eubacteriales</taxon>
        <taxon>Acutalibacteraceae</taxon>
        <taxon>Caproiciproducens</taxon>
    </lineage>
</organism>
<gene>
    <name evidence="1" type="ORF">OUY18_13205</name>
</gene>
<proteinExistence type="predicted"/>
<dbReference type="RefSeq" id="WP_268059243.1">
    <property type="nucleotide sequence ID" value="NZ_JAPOHA010000018.1"/>
</dbReference>
<name>A0ABT4BWD4_9FIRM</name>
<dbReference type="Proteomes" id="UP001082703">
    <property type="component" value="Unassembled WGS sequence"/>
</dbReference>
<keyword evidence="2" id="KW-1185">Reference proteome</keyword>
<comment type="caution">
    <text evidence="1">The sequence shown here is derived from an EMBL/GenBank/DDBJ whole genome shotgun (WGS) entry which is preliminary data.</text>
</comment>
<sequence>MKIHLNPKMNSKIADIMRVSKQPAQMYGAALIDAYRASGLEPDEIPHWIDAEDETPDIGQTVLVYLPDKEEEKIRVGEYLGEGDYRIGRKVYRGYEIGAWMLLLQPPKEEK</sequence>
<reference evidence="1 2" key="1">
    <citation type="submission" date="2022-11" db="EMBL/GenBank/DDBJ databases">
        <authorList>
            <person name="Caiyu Z."/>
        </authorList>
    </citation>
    <scope>NUCLEOTIDE SEQUENCE [LARGE SCALE GENOMIC DNA]</scope>
    <source>
        <strain evidence="1 2">YR-4</strain>
    </source>
</reference>
<dbReference type="EMBL" id="JAPOHA010000018">
    <property type="protein sequence ID" value="MCY1715206.1"/>
    <property type="molecule type" value="Genomic_DNA"/>
</dbReference>
<evidence type="ECO:0000313" key="2">
    <source>
        <dbReference type="Proteomes" id="UP001082703"/>
    </source>
</evidence>